<dbReference type="AlphaFoldDB" id="A0AAV8QXY6"/>
<organism evidence="1 2">
    <name type="scientific">Ensete ventricosum</name>
    <name type="common">Abyssinian banana</name>
    <name type="synonym">Musa ensete</name>
    <dbReference type="NCBI Taxonomy" id="4639"/>
    <lineage>
        <taxon>Eukaryota</taxon>
        <taxon>Viridiplantae</taxon>
        <taxon>Streptophyta</taxon>
        <taxon>Embryophyta</taxon>
        <taxon>Tracheophyta</taxon>
        <taxon>Spermatophyta</taxon>
        <taxon>Magnoliopsida</taxon>
        <taxon>Liliopsida</taxon>
        <taxon>Zingiberales</taxon>
        <taxon>Musaceae</taxon>
        <taxon>Ensete</taxon>
    </lineage>
</organism>
<dbReference type="EMBL" id="JAQQAF010000006">
    <property type="protein sequence ID" value="KAJ8480148.1"/>
    <property type="molecule type" value="Genomic_DNA"/>
</dbReference>
<name>A0AAV8QXY6_ENSVE</name>
<evidence type="ECO:0000313" key="1">
    <source>
        <dbReference type="EMBL" id="KAJ8480148.1"/>
    </source>
</evidence>
<sequence length="106" mass="11494">MARMGEEDASIPPRAAHMGLRKSGVVSSHAIALKHYPNVRFRKEELSIGLLASRLAGPAEPANDHGLSLDIAVLNELRRKDAYQFCCCGLQVQGSGKRSSLLVPRT</sequence>
<dbReference type="Proteomes" id="UP001222027">
    <property type="component" value="Unassembled WGS sequence"/>
</dbReference>
<evidence type="ECO:0000313" key="2">
    <source>
        <dbReference type="Proteomes" id="UP001222027"/>
    </source>
</evidence>
<reference evidence="1 2" key="1">
    <citation type="submission" date="2022-12" db="EMBL/GenBank/DDBJ databases">
        <title>Chromosome-scale assembly of the Ensete ventricosum genome.</title>
        <authorList>
            <person name="Dussert Y."/>
            <person name="Stocks J."/>
            <person name="Wendawek A."/>
            <person name="Woldeyes F."/>
            <person name="Nichols R.A."/>
            <person name="Borrell J.S."/>
        </authorList>
    </citation>
    <scope>NUCLEOTIDE SEQUENCE [LARGE SCALE GENOMIC DNA]</scope>
    <source>
        <strain evidence="2">cv. Maze</strain>
        <tissue evidence="1">Seeds</tissue>
    </source>
</reference>
<comment type="caution">
    <text evidence="1">The sequence shown here is derived from an EMBL/GenBank/DDBJ whole genome shotgun (WGS) entry which is preliminary data.</text>
</comment>
<gene>
    <name evidence="1" type="ORF">OPV22_023875</name>
</gene>
<protein>
    <submittedName>
        <fullName evidence="1">Uncharacterized protein</fullName>
    </submittedName>
</protein>
<proteinExistence type="predicted"/>
<keyword evidence="2" id="KW-1185">Reference proteome</keyword>
<accession>A0AAV8QXY6</accession>